<sequence length="116" mass="13420">MYLIDIPTSQEEDEKASRIRRKSRQCLKSIQENGDEYGQALQIKIGFVEVLIKNISTAGGTGEIQYEEIESALYYIYKFIYDLHNGRNNPYPSFPPFPTLYKTCVERIEEEGGNEE</sequence>
<evidence type="ECO:0000313" key="2">
    <source>
        <dbReference type="Proteomes" id="UP000324800"/>
    </source>
</evidence>
<dbReference type="Proteomes" id="UP000324800">
    <property type="component" value="Unassembled WGS sequence"/>
</dbReference>
<evidence type="ECO:0000313" key="1">
    <source>
        <dbReference type="EMBL" id="KAA6370680.1"/>
    </source>
</evidence>
<proteinExistence type="predicted"/>
<comment type="caution">
    <text evidence="1">The sequence shown here is derived from an EMBL/GenBank/DDBJ whole genome shotgun (WGS) entry which is preliminary data.</text>
</comment>
<dbReference type="AlphaFoldDB" id="A0A5J4UKZ1"/>
<reference evidence="1 2" key="1">
    <citation type="submission" date="2019-03" db="EMBL/GenBank/DDBJ databases">
        <title>Single cell metagenomics reveals metabolic interactions within the superorganism composed of flagellate Streblomastix strix and complex community of Bacteroidetes bacteria on its surface.</title>
        <authorList>
            <person name="Treitli S.C."/>
            <person name="Kolisko M."/>
            <person name="Husnik F."/>
            <person name="Keeling P."/>
            <person name="Hampl V."/>
        </authorList>
    </citation>
    <scope>NUCLEOTIDE SEQUENCE [LARGE SCALE GENOMIC DNA]</scope>
    <source>
        <strain evidence="1">ST1C</strain>
    </source>
</reference>
<accession>A0A5J4UKZ1</accession>
<dbReference type="EMBL" id="SNRW01015160">
    <property type="protein sequence ID" value="KAA6370680.1"/>
    <property type="molecule type" value="Genomic_DNA"/>
</dbReference>
<organism evidence="1 2">
    <name type="scientific">Streblomastix strix</name>
    <dbReference type="NCBI Taxonomy" id="222440"/>
    <lineage>
        <taxon>Eukaryota</taxon>
        <taxon>Metamonada</taxon>
        <taxon>Preaxostyla</taxon>
        <taxon>Oxymonadida</taxon>
        <taxon>Streblomastigidae</taxon>
        <taxon>Streblomastix</taxon>
    </lineage>
</organism>
<gene>
    <name evidence="1" type="ORF">EZS28_033793</name>
</gene>
<protein>
    <submittedName>
        <fullName evidence="1">Uncharacterized protein</fullName>
    </submittedName>
</protein>
<name>A0A5J4UKZ1_9EUKA</name>